<evidence type="ECO:0000256" key="2">
    <source>
        <dbReference type="ARBA" id="ARBA00022692"/>
    </source>
</evidence>
<dbReference type="Pfam" id="PF02674">
    <property type="entry name" value="Colicin_V"/>
    <property type="match status" value="1"/>
</dbReference>
<dbReference type="EMBL" id="CP080429">
    <property type="protein sequence ID" value="QYJ68960.1"/>
    <property type="molecule type" value="Genomic_DNA"/>
</dbReference>
<gene>
    <name evidence="7" type="ORF">K1I41_03490</name>
</gene>
<keyword evidence="4 6" id="KW-0472">Membrane</keyword>
<dbReference type="RefSeq" id="WP_220641298.1">
    <property type="nucleotide sequence ID" value="NZ_CP080429.1"/>
</dbReference>
<evidence type="ECO:0000256" key="1">
    <source>
        <dbReference type="ARBA" id="ARBA00004141"/>
    </source>
</evidence>
<evidence type="ECO:0000313" key="8">
    <source>
        <dbReference type="Proteomes" id="UP000825381"/>
    </source>
</evidence>
<feature type="transmembrane region" description="Helical" evidence="6">
    <location>
        <begin position="6"/>
        <end position="26"/>
    </location>
</feature>
<evidence type="ECO:0000313" key="7">
    <source>
        <dbReference type="EMBL" id="QYJ68960.1"/>
    </source>
</evidence>
<feature type="transmembrane region" description="Helical" evidence="6">
    <location>
        <begin position="33"/>
        <end position="54"/>
    </location>
</feature>
<evidence type="ECO:0000256" key="3">
    <source>
        <dbReference type="ARBA" id="ARBA00022989"/>
    </source>
</evidence>
<comment type="subcellular location">
    <subcellularLocation>
        <location evidence="1">Membrane</location>
        <topology evidence="1">Multi-pass membrane protein</topology>
    </subcellularLocation>
</comment>
<dbReference type="PANTHER" id="PTHR37306">
    <property type="entry name" value="COLICIN V PRODUCTION PROTEIN"/>
    <property type="match status" value="1"/>
</dbReference>
<name>A0ABX8V811_9FLAO</name>
<reference evidence="7 8" key="1">
    <citation type="submission" date="2021-07" db="EMBL/GenBank/DDBJ databases">
        <title>Flavobacterium WSW3-B6 sp.nov, isolated from seaweed.</title>
        <authorList>
            <person name="Muhammad N."/>
            <person name="Ho H."/>
            <person name="Lee Y.-J."/>
            <person name="Nguyen T."/>
            <person name="Ho J."/>
            <person name="Kim S.-G."/>
        </authorList>
    </citation>
    <scope>NUCLEOTIDE SEQUENCE [LARGE SCALE GENOMIC DNA]</scope>
    <source>
        <strain evidence="7 8">WSW3-B6</strain>
    </source>
</reference>
<feature type="region of interest" description="Disordered" evidence="5">
    <location>
        <begin position="173"/>
        <end position="198"/>
    </location>
</feature>
<accession>A0ABX8V811</accession>
<keyword evidence="3 6" id="KW-1133">Transmembrane helix</keyword>
<dbReference type="PANTHER" id="PTHR37306:SF1">
    <property type="entry name" value="COLICIN V PRODUCTION PROTEIN"/>
    <property type="match status" value="1"/>
</dbReference>
<sequence>MSRTFTFAAMAVMDIIILGLLLYGFIKGIWRGFFIELAAFVSLFVGLYVSVMFSDYAGAFISEYVSWEEKYIKITAFVITFALAVVGVILLGKLLTKIATFTLMGWLNKLLGGIFGFLKWLLILSVLVHLFTKLNTNNNFADKKTLDESWCYNPILDVYGVIAPMFSEWSDSFWEQSETEEQEQQTPPPNEEEEDNDSWIDELYKSI</sequence>
<proteinExistence type="predicted"/>
<dbReference type="InterPro" id="IPR003825">
    <property type="entry name" value="Colicin-V_CvpA"/>
</dbReference>
<dbReference type="Proteomes" id="UP000825381">
    <property type="component" value="Chromosome"/>
</dbReference>
<feature type="transmembrane region" description="Helical" evidence="6">
    <location>
        <begin position="107"/>
        <end position="131"/>
    </location>
</feature>
<organism evidence="7 8">
    <name type="scientific">Flavobacterium litorale</name>
    <dbReference type="NCBI Taxonomy" id="2856519"/>
    <lineage>
        <taxon>Bacteria</taxon>
        <taxon>Pseudomonadati</taxon>
        <taxon>Bacteroidota</taxon>
        <taxon>Flavobacteriia</taxon>
        <taxon>Flavobacteriales</taxon>
        <taxon>Flavobacteriaceae</taxon>
        <taxon>Flavobacterium</taxon>
    </lineage>
</organism>
<feature type="transmembrane region" description="Helical" evidence="6">
    <location>
        <begin position="74"/>
        <end position="95"/>
    </location>
</feature>
<evidence type="ECO:0000256" key="6">
    <source>
        <dbReference type="SAM" id="Phobius"/>
    </source>
</evidence>
<keyword evidence="8" id="KW-1185">Reference proteome</keyword>
<protein>
    <submittedName>
        <fullName evidence="7">CvpA family protein</fullName>
    </submittedName>
</protein>
<keyword evidence="2 6" id="KW-0812">Transmembrane</keyword>
<evidence type="ECO:0000256" key="5">
    <source>
        <dbReference type="SAM" id="MobiDB-lite"/>
    </source>
</evidence>
<evidence type="ECO:0000256" key="4">
    <source>
        <dbReference type="ARBA" id="ARBA00023136"/>
    </source>
</evidence>